<evidence type="ECO:0000313" key="5">
    <source>
        <dbReference type="Proteomes" id="UP000475532"/>
    </source>
</evidence>
<dbReference type="EMBL" id="JAAGLI010000707">
    <property type="protein sequence ID" value="NEA26004.1"/>
    <property type="molecule type" value="Genomic_DNA"/>
</dbReference>
<dbReference type="Pfam" id="PF20712">
    <property type="entry name" value="CyanoTRADDas_TM"/>
    <property type="match status" value="1"/>
</dbReference>
<reference evidence="4 5" key="1">
    <citation type="submission" date="2020-01" db="EMBL/GenBank/DDBJ databases">
        <title>Insect and environment-associated Actinomycetes.</title>
        <authorList>
            <person name="Currrie C."/>
            <person name="Chevrette M."/>
            <person name="Carlson C."/>
            <person name="Stubbendieck R."/>
            <person name="Wendt-Pienkowski E."/>
        </authorList>
    </citation>
    <scope>NUCLEOTIDE SEQUENCE [LARGE SCALE GENOMIC DNA]</scope>
    <source>
        <strain evidence="4 5">SID10258</strain>
    </source>
</reference>
<feature type="transmembrane region" description="Helical" evidence="2">
    <location>
        <begin position="65"/>
        <end position="85"/>
    </location>
</feature>
<keyword evidence="2" id="KW-0812">Transmembrane</keyword>
<feature type="transmembrane region" description="Helical" evidence="2">
    <location>
        <begin position="35"/>
        <end position="59"/>
    </location>
</feature>
<feature type="transmembrane region" description="Helical" evidence="2">
    <location>
        <begin position="156"/>
        <end position="174"/>
    </location>
</feature>
<organism evidence="4 5">
    <name type="scientific">Actinomadura bangladeshensis</name>
    <dbReference type="NCBI Taxonomy" id="453573"/>
    <lineage>
        <taxon>Bacteria</taxon>
        <taxon>Bacillati</taxon>
        <taxon>Actinomycetota</taxon>
        <taxon>Actinomycetes</taxon>
        <taxon>Streptosporangiales</taxon>
        <taxon>Thermomonosporaceae</taxon>
        <taxon>Actinomadura</taxon>
    </lineage>
</organism>
<keyword evidence="2" id="KW-0472">Membrane</keyword>
<dbReference type="RefSeq" id="WP_163060148.1">
    <property type="nucleotide sequence ID" value="NZ_JAAGLI010000707.1"/>
</dbReference>
<sequence length="286" mass="31156">MTDDQQTSTEPQADYGNLEPARQKREWKASPERRTFVIALSCFVIVVVLLIVGSIALIVTGISEGGMSISILGIALLVLGLSSVLTTRMWFSFWDGQVEKYHVRRELEKLDEKFARALASGNADFKELWSLTNERLRGYHERASEQADQSFRNAQVAIFGGFVIVVCTAGIAAWNTRLTTPSSVVIGALGTTGAGLAAYIGRTFLRLQETTASHMRLYFDQPTETFRYLLAERLIGQLPEDRRPGAVEHLVQAVMLSGLSVEQLIAGLNAPQQGGQGPAGGPQAGS</sequence>
<feature type="compositionally biased region" description="Polar residues" evidence="1">
    <location>
        <begin position="1"/>
        <end position="11"/>
    </location>
</feature>
<feature type="region of interest" description="Disordered" evidence="1">
    <location>
        <begin position="1"/>
        <end position="26"/>
    </location>
</feature>
<feature type="transmembrane region" description="Helical" evidence="2">
    <location>
        <begin position="180"/>
        <end position="200"/>
    </location>
</feature>
<evidence type="ECO:0000259" key="3">
    <source>
        <dbReference type="Pfam" id="PF20712"/>
    </source>
</evidence>
<protein>
    <recommendedName>
        <fullName evidence="3">Cyanobacterial TRADD-N associated 2 transmembrane domain-containing protein</fullName>
    </recommendedName>
</protein>
<name>A0A6L9QPW4_9ACTN</name>
<gene>
    <name evidence="4" type="ORF">G3I70_26430</name>
</gene>
<accession>A0A6L9QPW4</accession>
<dbReference type="AlphaFoldDB" id="A0A6L9QPW4"/>
<dbReference type="Proteomes" id="UP000475532">
    <property type="component" value="Unassembled WGS sequence"/>
</dbReference>
<comment type="caution">
    <text evidence="4">The sequence shown here is derived from an EMBL/GenBank/DDBJ whole genome shotgun (WGS) entry which is preliminary data.</text>
</comment>
<evidence type="ECO:0000256" key="1">
    <source>
        <dbReference type="SAM" id="MobiDB-lite"/>
    </source>
</evidence>
<proteinExistence type="predicted"/>
<keyword evidence="2" id="KW-1133">Transmembrane helix</keyword>
<dbReference type="InterPro" id="IPR048567">
    <property type="entry name" value="CyanoTRADDas_TM"/>
</dbReference>
<evidence type="ECO:0000256" key="2">
    <source>
        <dbReference type="SAM" id="Phobius"/>
    </source>
</evidence>
<evidence type="ECO:0000313" key="4">
    <source>
        <dbReference type="EMBL" id="NEA26004.1"/>
    </source>
</evidence>
<feature type="domain" description="Cyanobacterial TRADD-N associated 2 transmembrane" evidence="3">
    <location>
        <begin position="143"/>
        <end position="215"/>
    </location>
</feature>